<dbReference type="InterPro" id="IPR001680">
    <property type="entry name" value="WD40_rpt"/>
</dbReference>
<dbReference type="InterPro" id="IPR045111">
    <property type="entry name" value="Vps41/Vps8"/>
</dbReference>
<proteinExistence type="inferred from homology"/>
<reference evidence="6" key="1">
    <citation type="journal article" date="2018" name="Nat. Microbiol.">
        <title>Leveraging single-cell genomics to expand the fungal tree of life.</title>
        <authorList>
            <person name="Ahrendt S.R."/>
            <person name="Quandt C.A."/>
            <person name="Ciobanu D."/>
            <person name="Clum A."/>
            <person name="Salamov A."/>
            <person name="Andreopoulos B."/>
            <person name="Cheng J.F."/>
            <person name="Woyke T."/>
            <person name="Pelin A."/>
            <person name="Henrissat B."/>
            <person name="Reynolds N.K."/>
            <person name="Benny G.L."/>
            <person name="Smith M.E."/>
            <person name="James T.Y."/>
            <person name="Grigoriev I.V."/>
        </authorList>
    </citation>
    <scope>NUCLEOTIDE SEQUENCE [LARGE SCALE GENOMIC DNA]</scope>
</reference>
<evidence type="ECO:0000256" key="3">
    <source>
        <dbReference type="SAM" id="MobiDB-lite"/>
    </source>
</evidence>
<comment type="similarity">
    <text evidence="1">Belongs to the VPS8 family.</text>
</comment>
<keyword evidence="2" id="KW-0853">WD repeat</keyword>
<organism evidence="5 6">
    <name type="scientific">Blyttiomyces helicus</name>
    <dbReference type="NCBI Taxonomy" id="388810"/>
    <lineage>
        <taxon>Eukaryota</taxon>
        <taxon>Fungi</taxon>
        <taxon>Fungi incertae sedis</taxon>
        <taxon>Chytridiomycota</taxon>
        <taxon>Chytridiomycota incertae sedis</taxon>
        <taxon>Chytridiomycetes</taxon>
        <taxon>Chytridiomycetes incertae sedis</taxon>
        <taxon>Blyttiomyces</taxon>
    </lineage>
</organism>
<feature type="non-terminal residue" evidence="5">
    <location>
        <position position="1"/>
    </location>
</feature>
<dbReference type="EMBL" id="KZ997361">
    <property type="protein sequence ID" value="RKO87519.1"/>
    <property type="molecule type" value="Genomic_DNA"/>
</dbReference>
<evidence type="ECO:0000256" key="2">
    <source>
        <dbReference type="PROSITE-ProRule" id="PRU00221"/>
    </source>
</evidence>
<dbReference type="GO" id="GO:0005770">
    <property type="term" value="C:late endosome"/>
    <property type="evidence" value="ECO:0007669"/>
    <property type="project" value="TreeGrafter"/>
</dbReference>
<dbReference type="Gene3D" id="2.130.10.10">
    <property type="entry name" value="YVTN repeat-like/Quinoprotein amine dehydrogenase"/>
    <property type="match status" value="1"/>
</dbReference>
<name>A0A4P9W555_9FUNG</name>
<protein>
    <submittedName>
        <fullName evidence="5">Golgi CORVET complex core vacuolar protein 8-domain-containing protein</fullName>
    </submittedName>
</protein>
<sequence>IRPPPGRNTHARPNPSTPPFSSASALGPITSLALSPDSSQLACGHSQGAVRVWDLIKRTLVWNVAPVAAVGEKREGHVRGDSVVHLEFVGGKGDFVSGDVKGSAFYHTQSKILLRKSLSSTRIHPASTPAKGVPTTLFALVALPYVRSTIRSPGDHLELVAVCTPYKMAILSLRPSVTLQFRVSWNAGSGSERAGCAIACAAWAPQVKLYDGKTLSDPILTVSSANRLMTIRVSWAPHAKRDANSKTLPVEYTILSEAEVDENIVALVWLDAKVVACLTHSETLILYEAAKLRELERIDAKRHRIVCQDLFSGSLAGARMKEPAEMSYGHSLRVYRGRLFVMVGDSGGGGTGTALDRLFGRWDTAEGADEIAVASRLSWADRLRTLVLAGRFQDAITAGLALYTNTSTLAVTSLPPDASTRRHVVGDHLASLLTDYIDMSVSSFDPLEDDTAEYRSLCETAFTTCLAIDRGALLFNDIHDAFEERGLELVFYETFEHAVAKGEVQAVENPALVRNLVDVYCRRGWIERAEAVLMSVELDGVDLDGILGLCRRYGMVGALCCVCNRAAGDYVLPVVEMLLAIQRGPRSRDQLVDDGGVSTREDTRNDSGVYTLFVYLAYVLTGKAFPFGTLSPNEAAQARSDVLSFLFSRARATWPPSRTGTAAPVAAGDEPFPYIRTLLACDVREFLKVVGSAFADPAMDAGGASARADVFAPNGDAPSVIGRPFMVAALLEVVEGVDPHTGGVMTTNLDPWKRDSPTGFDPAARAALHALLARAHARHGAGAALGLAHQHLVRSVLILILIADPSSAQEREGALLALFAAGYTPARTEIEEDRLLALCESVEFYRACEAIVRRLGRYAQLVDYRLRDPLRAPTAVRAIRDLISSDVLTPAQTFDVRRSILVSIAPLVEVDAPGVAALIADIWPSEQAAVDFSTPPIADGAVDDTPLRVAGNEARDLSERFIDLMCARHPDRVRSTLERLGRRGDGGYPFRFERALELCTQHGVTDAAMWILEKSGDFEGALRIVLGEVRRAVEAAREMQDGMGDGRDAKGSKARGALDLIYAKLDAAVRLCQRSSLRLSKPDKEPLWFSLLDATIEPQQSLLPAPTARSPAPPHPLLQTLRAATHTLMTAALPHVSLPRLLTRLVQSQRQATLGDHRATLFTMLDSQTHDRALLDAAARILAQDVNARHREAVHARRRAVRPRKGLCASCGRMLHVRAMAVQERRERLAVFDACGHAFHASCLARDMTRLEGEGQDRWSMRGGAG</sequence>
<evidence type="ECO:0000259" key="4">
    <source>
        <dbReference type="Pfam" id="PF12816"/>
    </source>
</evidence>
<accession>A0A4P9W555</accession>
<evidence type="ECO:0000313" key="5">
    <source>
        <dbReference type="EMBL" id="RKO87519.1"/>
    </source>
</evidence>
<evidence type="ECO:0000313" key="6">
    <source>
        <dbReference type="Proteomes" id="UP000269721"/>
    </source>
</evidence>
<dbReference type="PANTHER" id="PTHR12616">
    <property type="entry name" value="VACUOLAR PROTEIN SORTING VPS41"/>
    <property type="match status" value="1"/>
</dbReference>
<dbReference type="Pfam" id="PF12816">
    <property type="entry name" value="TPR_Vps8"/>
    <property type="match status" value="1"/>
</dbReference>
<evidence type="ECO:0000256" key="1">
    <source>
        <dbReference type="ARBA" id="ARBA00009422"/>
    </source>
</evidence>
<feature type="domain" description="Vacuolar protein sorting-associated protein 8 central" evidence="4">
    <location>
        <begin position="490"/>
        <end position="694"/>
    </location>
</feature>
<dbReference type="PANTHER" id="PTHR12616:SF8">
    <property type="entry name" value="VACUOLAR PROTEIN SORTING-ASSOCIATED PROTEIN 8 HOMOLOG"/>
    <property type="match status" value="1"/>
</dbReference>
<dbReference type="GO" id="GO:0034058">
    <property type="term" value="P:endosomal vesicle fusion"/>
    <property type="evidence" value="ECO:0007669"/>
    <property type="project" value="TreeGrafter"/>
</dbReference>
<dbReference type="SMART" id="SM00320">
    <property type="entry name" value="WD40"/>
    <property type="match status" value="1"/>
</dbReference>
<dbReference type="GO" id="GO:0030897">
    <property type="term" value="C:HOPS complex"/>
    <property type="evidence" value="ECO:0007669"/>
    <property type="project" value="TreeGrafter"/>
</dbReference>
<feature type="repeat" description="WD" evidence="2">
    <location>
        <begin position="29"/>
        <end position="55"/>
    </location>
</feature>
<dbReference type="Pfam" id="PF23410">
    <property type="entry name" value="Beta-prop_VPS8"/>
    <property type="match status" value="1"/>
</dbReference>
<dbReference type="GO" id="GO:0006623">
    <property type="term" value="P:protein targeting to vacuole"/>
    <property type="evidence" value="ECO:0007669"/>
    <property type="project" value="InterPro"/>
</dbReference>
<dbReference type="InterPro" id="IPR015943">
    <property type="entry name" value="WD40/YVTN_repeat-like_dom_sf"/>
</dbReference>
<dbReference type="OrthoDB" id="289913at2759"/>
<dbReference type="InterPro" id="IPR036322">
    <property type="entry name" value="WD40_repeat_dom_sf"/>
</dbReference>
<feature type="region of interest" description="Disordered" evidence="3">
    <location>
        <begin position="1"/>
        <end position="23"/>
    </location>
</feature>
<dbReference type="InterPro" id="IPR025941">
    <property type="entry name" value="Vps8_central_dom"/>
</dbReference>
<keyword evidence="6" id="KW-1185">Reference proteome</keyword>
<gene>
    <name evidence="5" type="ORF">BDK51DRAFT_36524</name>
</gene>
<dbReference type="PROSITE" id="PS50082">
    <property type="entry name" value="WD_REPEATS_2"/>
    <property type="match status" value="1"/>
</dbReference>
<dbReference type="AlphaFoldDB" id="A0A4P9W555"/>
<dbReference type="Proteomes" id="UP000269721">
    <property type="component" value="Unassembled WGS sequence"/>
</dbReference>
<dbReference type="SUPFAM" id="SSF50978">
    <property type="entry name" value="WD40 repeat-like"/>
    <property type="match status" value="1"/>
</dbReference>